<proteinExistence type="predicted"/>
<dbReference type="EMBL" id="AGZI01000009">
    <property type="protein sequence ID" value="EKU83664.1"/>
    <property type="molecule type" value="Genomic_DNA"/>
</dbReference>
<organism evidence="1 2">
    <name type="scientific">Massilia timonae CCUG 45783</name>
    <dbReference type="NCBI Taxonomy" id="883126"/>
    <lineage>
        <taxon>Bacteria</taxon>
        <taxon>Pseudomonadati</taxon>
        <taxon>Pseudomonadota</taxon>
        <taxon>Betaproteobacteria</taxon>
        <taxon>Burkholderiales</taxon>
        <taxon>Oxalobacteraceae</taxon>
        <taxon>Telluria group</taxon>
        <taxon>Massilia</taxon>
    </lineage>
</organism>
<reference evidence="1 2" key="1">
    <citation type="submission" date="2012-09" db="EMBL/GenBank/DDBJ databases">
        <title>The Genome Sequence of Massilia timonae CCUG 45783.</title>
        <authorList>
            <consortium name="The Broad Institute Genome Sequencing Platform"/>
            <person name="Earl A."/>
            <person name="Ward D."/>
            <person name="Feldgarden M."/>
            <person name="Gevers D."/>
            <person name="Huys G."/>
            <person name="Walker B."/>
            <person name="Young S.K."/>
            <person name="Zeng Q."/>
            <person name="Gargeya S."/>
            <person name="Fitzgerald M."/>
            <person name="Haas B."/>
            <person name="Abouelleil A."/>
            <person name="Alvarado L."/>
            <person name="Arachchi H.M."/>
            <person name="Berlin A.M."/>
            <person name="Chapman S.B."/>
            <person name="Goldberg J."/>
            <person name="Griggs A."/>
            <person name="Gujja S."/>
            <person name="Hansen M."/>
            <person name="Howarth C."/>
            <person name="Imamovic A."/>
            <person name="Larimer J."/>
            <person name="McCowen C."/>
            <person name="Montmayeur A."/>
            <person name="Murphy C."/>
            <person name="Neiman D."/>
            <person name="Pearson M."/>
            <person name="Priest M."/>
            <person name="Roberts A."/>
            <person name="Saif S."/>
            <person name="Shea T."/>
            <person name="Sisk P."/>
            <person name="Sykes S."/>
            <person name="Wortman J."/>
            <person name="Nusbaum C."/>
            <person name="Birren B."/>
        </authorList>
    </citation>
    <scope>NUCLEOTIDE SEQUENCE [LARGE SCALE GENOMIC DNA]</scope>
    <source>
        <strain evidence="1 2">CCUG 45783</strain>
    </source>
</reference>
<comment type="caution">
    <text evidence="1">The sequence shown here is derived from an EMBL/GenBank/DDBJ whole genome shotgun (WGS) entry which is preliminary data.</text>
</comment>
<gene>
    <name evidence="1" type="ORF">HMPREF9710_00843</name>
</gene>
<dbReference type="HOGENOM" id="CLU_1033006_0_0_4"/>
<accession>K9DG02</accession>
<sequence length="251" mass="28330">MTRMPSRTMKWANIGASRTSPVDHTARKSVELDVFYLVIGFEVNSVDAFKHNTHDIAIDYGHMFYYLVQNTKVIQSFSFGPDGAGKVGWLNKGFSKGKQIYTVGAIKKDGQKNSRPGTADYMITEKVKSFKIPISRKQAGAVNENITKARVEIYKGQLTYSAIVNDTCAETAKEILDDSDIETPNGFSWIKHSNIADIPIAYAVNPYKWHKEFKAKYQEIVFHSDRHWIPLIGNIDPIYENPSLAKSEQTT</sequence>
<keyword evidence="2" id="KW-1185">Reference proteome</keyword>
<evidence type="ECO:0000313" key="2">
    <source>
        <dbReference type="Proteomes" id="UP000009874"/>
    </source>
</evidence>
<dbReference type="Proteomes" id="UP000009874">
    <property type="component" value="Unassembled WGS sequence"/>
</dbReference>
<dbReference type="eggNOG" id="ENOG50345F8">
    <property type="taxonomic scope" value="Bacteria"/>
</dbReference>
<name>K9DG02_9BURK</name>
<evidence type="ECO:0000313" key="1">
    <source>
        <dbReference type="EMBL" id="EKU83664.1"/>
    </source>
</evidence>
<protein>
    <submittedName>
        <fullName evidence="1">Uncharacterized protein</fullName>
    </submittedName>
</protein>
<dbReference type="AlphaFoldDB" id="K9DG02"/>